<protein>
    <submittedName>
        <fullName evidence="1">Uncharacterized protein</fullName>
    </submittedName>
</protein>
<gene>
    <name evidence="1" type="ORF">N7472_010201</name>
</gene>
<dbReference type="Proteomes" id="UP001150879">
    <property type="component" value="Unassembled WGS sequence"/>
</dbReference>
<reference evidence="1" key="2">
    <citation type="journal article" date="2023" name="IMA Fungus">
        <title>Comparative genomic study of the Penicillium genus elucidates a diverse pangenome and 15 lateral gene transfer events.</title>
        <authorList>
            <person name="Petersen C."/>
            <person name="Sorensen T."/>
            <person name="Nielsen M.R."/>
            <person name="Sondergaard T.E."/>
            <person name="Sorensen J.L."/>
            <person name="Fitzpatrick D.A."/>
            <person name="Frisvad J.C."/>
            <person name="Nielsen K.L."/>
        </authorList>
    </citation>
    <scope>NUCLEOTIDE SEQUENCE</scope>
    <source>
        <strain evidence="1">IBT 16849</strain>
    </source>
</reference>
<comment type="caution">
    <text evidence="1">The sequence shown here is derived from an EMBL/GenBank/DDBJ whole genome shotgun (WGS) entry which is preliminary data.</text>
</comment>
<dbReference type="AlphaFoldDB" id="A0A9W9IXJ0"/>
<evidence type="ECO:0000313" key="2">
    <source>
        <dbReference type="Proteomes" id="UP001150879"/>
    </source>
</evidence>
<reference evidence="1" key="1">
    <citation type="submission" date="2022-11" db="EMBL/GenBank/DDBJ databases">
        <authorList>
            <person name="Petersen C."/>
        </authorList>
    </citation>
    <scope>NUCLEOTIDE SEQUENCE</scope>
    <source>
        <strain evidence="1">IBT 16849</strain>
    </source>
</reference>
<proteinExistence type="predicted"/>
<dbReference type="EMBL" id="JAPQKP010000006">
    <property type="protein sequence ID" value="KAJ5185361.1"/>
    <property type="molecule type" value="Genomic_DNA"/>
</dbReference>
<name>A0A9W9IXJ0_9EURO</name>
<evidence type="ECO:0000313" key="1">
    <source>
        <dbReference type="EMBL" id="KAJ5185361.1"/>
    </source>
</evidence>
<sequence length="67" mass="7544">MASGKRQTPQTRPERTGTVPDFHVKCYLGSDNRNVPDYFYLGKLIGVPLETGWWTTNDATINGSKKK</sequence>
<organism evidence="1 2">
    <name type="scientific">Penicillium cf. griseofulvum</name>
    <dbReference type="NCBI Taxonomy" id="2972120"/>
    <lineage>
        <taxon>Eukaryota</taxon>
        <taxon>Fungi</taxon>
        <taxon>Dikarya</taxon>
        <taxon>Ascomycota</taxon>
        <taxon>Pezizomycotina</taxon>
        <taxon>Eurotiomycetes</taxon>
        <taxon>Eurotiomycetidae</taxon>
        <taxon>Eurotiales</taxon>
        <taxon>Aspergillaceae</taxon>
        <taxon>Penicillium</taxon>
    </lineage>
</organism>
<accession>A0A9W9IXJ0</accession>
<keyword evidence="2" id="KW-1185">Reference proteome</keyword>